<evidence type="ECO:0000313" key="12">
    <source>
        <dbReference type="Proteomes" id="UP001595528"/>
    </source>
</evidence>
<dbReference type="PROSITE" id="PS50929">
    <property type="entry name" value="ABC_TM1F"/>
    <property type="match status" value="1"/>
</dbReference>
<feature type="compositionally biased region" description="Polar residues" evidence="7">
    <location>
        <begin position="1"/>
        <end position="13"/>
    </location>
</feature>
<keyword evidence="2 8" id="KW-0812">Transmembrane</keyword>
<name>A0ABV7KVX6_9PROT</name>
<protein>
    <submittedName>
        <fullName evidence="11">ABC transporter ATP-binding protein</fullName>
    </submittedName>
</protein>
<dbReference type="InterPro" id="IPR039421">
    <property type="entry name" value="Type_1_exporter"/>
</dbReference>
<keyword evidence="12" id="KW-1185">Reference proteome</keyword>
<dbReference type="Gene3D" id="1.20.1560.10">
    <property type="entry name" value="ABC transporter type 1, transmembrane domain"/>
    <property type="match status" value="1"/>
</dbReference>
<accession>A0ABV7KVX6</accession>
<gene>
    <name evidence="11" type="ORF">ACFOGJ_04215</name>
</gene>
<feature type="compositionally biased region" description="Low complexity" evidence="7">
    <location>
        <begin position="616"/>
        <end position="629"/>
    </location>
</feature>
<feature type="transmembrane region" description="Helical" evidence="8">
    <location>
        <begin position="166"/>
        <end position="185"/>
    </location>
</feature>
<feature type="transmembrane region" description="Helical" evidence="8">
    <location>
        <begin position="47"/>
        <end position="67"/>
    </location>
</feature>
<feature type="domain" description="ABC transporter" evidence="9">
    <location>
        <begin position="368"/>
        <end position="602"/>
    </location>
</feature>
<evidence type="ECO:0000256" key="5">
    <source>
        <dbReference type="ARBA" id="ARBA00022989"/>
    </source>
</evidence>
<evidence type="ECO:0000256" key="2">
    <source>
        <dbReference type="ARBA" id="ARBA00022692"/>
    </source>
</evidence>
<comment type="subcellular location">
    <subcellularLocation>
        <location evidence="1">Cell membrane</location>
        <topology evidence="1">Multi-pass membrane protein</topology>
    </subcellularLocation>
</comment>
<dbReference type="PROSITE" id="PS50893">
    <property type="entry name" value="ABC_TRANSPORTER_2"/>
    <property type="match status" value="1"/>
</dbReference>
<evidence type="ECO:0000259" key="9">
    <source>
        <dbReference type="PROSITE" id="PS50893"/>
    </source>
</evidence>
<dbReference type="InterPro" id="IPR027417">
    <property type="entry name" value="P-loop_NTPase"/>
</dbReference>
<evidence type="ECO:0000256" key="4">
    <source>
        <dbReference type="ARBA" id="ARBA00022840"/>
    </source>
</evidence>
<dbReference type="Pfam" id="PF00005">
    <property type="entry name" value="ABC_tran"/>
    <property type="match status" value="1"/>
</dbReference>
<dbReference type="Gene3D" id="3.40.50.300">
    <property type="entry name" value="P-loop containing nucleotide triphosphate hydrolases"/>
    <property type="match status" value="1"/>
</dbReference>
<evidence type="ECO:0000256" key="3">
    <source>
        <dbReference type="ARBA" id="ARBA00022741"/>
    </source>
</evidence>
<proteinExistence type="predicted"/>
<dbReference type="SUPFAM" id="SSF52540">
    <property type="entry name" value="P-loop containing nucleoside triphosphate hydrolases"/>
    <property type="match status" value="1"/>
</dbReference>
<reference evidence="12" key="1">
    <citation type="journal article" date="2019" name="Int. J. Syst. Evol. Microbiol.">
        <title>The Global Catalogue of Microorganisms (GCM) 10K type strain sequencing project: providing services to taxonomists for standard genome sequencing and annotation.</title>
        <authorList>
            <consortium name="The Broad Institute Genomics Platform"/>
            <consortium name="The Broad Institute Genome Sequencing Center for Infectious Disease"/>
            <person name="Wu L."/>
            <person name="Ma J."/>
        </authorList>
    </citation>
    <scope>NUCLEOTIDE SEQUENCE [LARGE SCALE GENOMIC DNA]</scope>
    <source>
        <strain evidence="12">KCTC 42964</strain>
    </source>
</reference>
<dbReference type="PANTHER" id="PTHR43394:SF1">
    <property type="entry name" value="ATP-BINDING CASSETTE SUB-FAMILY B MEMBER 10, MITOCHONDRIAL"/>
    <property type="match status" value="1"/>
</dbReference>
<keyword evidence="6 8" id="KW-0472">Membrane</keyword>
<evidence type="ECO:0000256" key="7">
    <source>
        <dbReference type="SAM" id="MobiDB-lite"/>
    </source>
</evidence>
<dbReference type="Pfam" id="PF00664">
    <property type="entry name" value="ABC_membrane"/>
    <property type="match status" value="1"/>
</dbReference>
<feature type="domain" description="ABC transmembrane type-1" evidence="10">
    <location>
        <begin position="53"/>
        <end position="334"/>
    </location>
</feature>
<dbReference type="Proteomes" id="UP001595528">
    <property type="component" value="Unassembled WGS sequence"/>
</dbReference>
<dbReference type="SUPFAM" id="SSF90123">
    <property type="entry name" value="ABC transporter transmembrane region"/>
    <property type="match status" value="1"/>
</dbReference>
<dbReference type="CDD" id="cd18552">
    <property type="entry name" value="ABC_6TM_MsbA_like"/>
    <property type="match status" value="1"/>
</dbReference>
<sequence length="652" mass="69569">MPAPANGQTQAPSGTPDDSRTTAPAPEQHLPTHVLVKRLLRDHIRPYLWRLSVAVLFMAIVAAATAGNAWLMEPALDKVFIQQDLQYLYLVPVAVILLAVVKGFASYLQNTIMAEVGQRIIAETQVRMHAHLMRADLAWLHQIHTGKLISSFLYDAMLLRDAVSRALTGMVKDFLSLIFLAAVMFYQEWELSLVVCLVFPMVGLASGKLGRKTRKGAAKSQEETGRLSALLNENFDGARMVQAYGMEEAETARARQVVEDRLHHMTKVIRARSAASPATEALGGIAVGAAIFYGGLQAAEGDMTLGAFASFITALLLAYQPLKSLANLNTALQEGLSAAQRLFAVLDVEPVIRDAANAVPFAPRGGAIRLADVAFRYPDGTRALRGVTLEVPAGRRVALVGPSGAGKSTVLNLIPRFYDASTGQVLIDGQDVRGVTLASLRAGIALVSQEMTLFDTTVRANIAYGRPGASEAEIRAAAEAAAADDFITGLSDGYDTVVGENGVKLSGGQRQRIAIARAMLRDAPILLLDEATSALDTESERKVQHALKRLMQGRTTVTIAHRLSTVLDADIIYVMDQGRVVEQGDHAALLARGGLYARLYRTQFLEEAPDREMAADDPAAGPAPDGAAPNSASLDGASLDGALPAARPGLAG</sequence>
<dbReference type="PROSITE" id="PS00211">
    <property type="entry name" value="ABC_TRANSPORTER_1"/>
    <property type="match status" value="1"/>
</dbReference>
<feature type="transmembrane region" description="Helical" evidence="8">
    <location>
        <begin position="274"/>
        <end position="293"/>
    </location>
</feature>
<feature type="transmembrane region" description="Helical" evidence="8">
    <location>
        <begin position="191"/>
        <end position="210"/>
    </location>
</feature>
<keyword evidence="5 8" id="KW-1133">Transmembrane helix</keyword>
<dbReference type="GO" id="GO:0005524">
    <property type="term" value="F:ATP binding"/>
    <property type="evidence" value="ECO:0007669"/>
    <property type="project" value="UniProtKB-KW"/>
</dbReference>
<keyword evidence="3" id="KW-0547">Nucleotide-binding</keyword>
<dbReference type="RefSeq" id="WP_379898399.1">
    <property type="nucleotide sequence ID" value="NZ_JBHRTR010000013.1"/>
</dbReference>
<organism evidence="11 12">
    <name type="scientific">Marinibaculum pumilum</name>
    <dbReference type="NCBI Taxonomy" id="1766165"/>
    <lineage>
        <taxon>Bacteria</taxon>
        <taxon>Pseudomonadati</taxon>
        <taxon>Pseudomonadota</taxon>
        <taxon>Alphaproteobacteria</taxon>
        <taxon>Rhodospirillales</taxon>
        <taxon>Rhodospirillaceae</taxon>
        <taxon>Marinibaculum</taxon>
    </lineage>
</organism>
<dbReference type="SMART" id="SM00382">
    <property type="entry name" value="AAA"/>
    <property type="match status" value="1"/>
</dbReference>
<feature type="transmembrane region" description="Helical" evidence="8">
    <location>
        <begin position="87"/>
        <end position="105"/>
    </location>
</feature>
<evidence type="ECO:0000256" key="1">
    <source>
        <dbReference type="ARBA" id="ARBA00004651"/>
    </source>
</evidence>
<evidence type="ECO:0000256" key="8">
    <source>
        <dbReference type="SAM" id="Phobius"/>
    </source>
</evidence>
<dbReference type="InterPro" id="IPR003439">
    <property type="entry name" value="ABC_transporter-like_ATP-bd"/>
</dbReference>
<dbReference type="EMBL" id="JBHRTR010000013">
    <property type="protein sequence ID" value="MFC3226419.1"/>
    <property type="molecule type" value="Genomic_DNA"/>
</dbReference>
<feature type="region of interest" description="Disordered" evidence="7">
    <location>
        <begin position="1"/>
        <end position="27"/>
    </location>
</feature>
<dbReference type="InterPro" id="IPR036640">
    <property type="entry name" value="ABC1_TM_sf"/>
</dbReference>
<keyword evidence="4 11" id="KW-0067">ATP-binding</keyword>
<evidence type="ECO:0000259" key="10">
    <source>
        <dbReference type="PROSITE" id="PS50929"/>
    </source>
</evidence>
<dbReference type="InterPro" id="IPR017871">
    <property type="entry name" value="ABC_transporter-like_CS"/>
</dbReference>
<evidence type="ECO:0000256" key="6">
    <source>
        <dbReference type="ARBA" id="ARBA00023136"/>
    </source>
</evidence>
<feature type="region of interest" description="Disordered" evidence="7">
    <location>
        <begin position="610"/>
        <end position="640"/>
    </location>
</feature>
<comment type="caution">
    <text evidence="11">The sequence shown here is derived from an EMBL/GenBank/DDBJ whole genome shotgun (WGS) entry which is preliminary data.</text>
</comment>
<dbReference type="PANTHER" id="PTHR43394">
    <property type="entry name" value="ATP-DEPENDENT PERMEASE MDL1, MITOCHONDRIAL"/>
    <property type="match status" value="1"/>
</dbReference>
<dbReference type="InterPro" id="IPR011527">
    <property type="entry name" value="ABC1_TM_dom"/>
</dbReference>
<evidence type="ECO:0000313" key="11">
    <source>
        <dbReference type="EMBL" id="MFC3226419.1"/>
    </source>
</evidence>
<dbReference type="InterPro" id="IPR003593">
    <property type="entry name" value="AAA+_ATPase"/>
</dbReference>